<comment type="caution">
    <text evidence="1">The sequence shown here is derived from an EMBL/GenBank/DDBJ whole genome shotgun (WGS) entry which is preliminary data.</text>
</comment>
<keyword evidence="2" id="KW-1185">Reference proteome</keyword>
<sequence>MFPCKQNRPSFTLKHDLTAKGAKICGTIFFVQIFISVSDGIGRKGRTQAGGKKTNRFNSQLREKSKHDLTMMLIGLQNTATITEPRQAAVCCHDRSPP</sequence>
<proteinExistence type="predicted"/>
<organism evidence="1 2">
    <name type="scientific">Batillaria attramentaria</name>
    <dbReference type="NCBI Taxonomy" id="370345"/>
    <lineage>
        <taxon>Eukaryota</taxon>
        <taxon>Metazoa</taxon>
        <taxon>Spiralia</taxon>
        <taxon>Lophotrochozoa</taxon>
        <taxon>Mollusca</taxon>
        <taxon>Gastropoda</taxon>
        <taxon>Caenogastropoda</taxon>
        <taxon>Sorbeoconcha</taxon>
        <taxon>Cerithioidea</taxon>
        <taxon>Batillariidae</taxon>
        <taxon>Batillaria</taxon>
    </lineage>
</organism>
<dbReference type="Proteomes" id="UP001519460">
    <property type="component" value="Unassembled WGS sequence"/>
</dbReference>
<accession>A0ABD0LZA9</accession>
<gene>
    <name evidence="1" type="ORF">BaRGS_00004077</name>
</gene>
<dbReference type="EMBL" id="JACVVK020000014">
    <property type="protein sequence ID" value="KAK7504591.1"/>
    <property type="molecule type" value="Genomic_DNA"/>
</dbReference>
<protein>
    <submittedName>
        <fullName evidence="1">Uncharacterized protein</fullName>
    </submittedName>
</protein>
<dbReference type="AlphaFoldDB" id="A0ABD0LZA9"/>
<evidence type="ECO:0000313" key="1">
    <source>
        <dbReference type="EMBL" id="KAK7504591.1"/>
    </source>
</evidence>
<reference evidence="1 2" key="1">
    <citation type="journal article" date="2023" name="Sci. Data">
        <title>Genome assembly of the Korean intertidal mud-creeper Batillaria attramentaria.</title>
        <authorList>
            <person name="Patra A.K."/>
            <person name="Ho P.T."/>
            <person name="Jun S."/>
            <person name="Lee S.J."/>
            <person name="Kim Y."/>
            <person name="Won Y.J."/>
        </authorList>
    </citation>
    <scope>NUCLEOTIDE SEQUENCE [LARGE SCALE GENOMIC DNA]</scope>
    <source>
        <strain evidence="1">Wonlab-2016</strain>
    </source>
</reference>
<evidence type="ECO:0000313" key="2">
    <source>
        <dbReference type="Proteomes" id="UP001519460"/>
    </source>
</evidence>
<name>A0ABD0LZA9_9CAEN</name>